<organism evidence="10 11">
    <name type="scientific">Thermaerobacter composti</name>
    <dbReference type="NCBI Taxonomy" id="554949"/>
    <lineage>
        <taxon>Bacteria</taxon>
        <taxon>Bacillati</taxon>
        <taxon>Bacillota</taxon>
        <taxon>Clostridia</taxon>
        <taxon>Eubacteriales</taxon>
        <taxon>Clostridiales Family XVII. Incertae Sedis</taxon>
        <taxon>Thermaerobacter</taxon>
    </lineage>
</organism>
<dbReference type="InterPro" id="IPR038501">
    <property type="entry name" value="Spore_GerAC_C_sf"/>
</dbReference>
<accession>A0ABZ0QQB8</accession>
<gene>
    <name evidence="10" type="ORF">Q5761_09510</name>
</gene>
<protein>
    <submittedName>
        <fullName evidence="10">Ger(X)C family spore germination C-terminal domain-containing protein</fullName>
    </submittedName>
</protein>
<dbReference type="PROSITE" id="PS51257">
    <property type="entry name" value="PROKAR_LIPOPROTEIN"/>
    <property type="match status" value="1"/>
</dbReference>
<keyword evidence="11" id="KW-1185">Reference proteome</keyword>
<keyword evidence="6" id="KW-0564">Palmitate</keyword>
<comment type="subcellular location">
    <subcellularLocation>
        <location evidence="1">Membrane</location>
        <topology evidence="1">Lipid-anchor</topology>
    </subcellularLocation>
</comment>
<keyword evidence="5" id="KW-0472">Membrane</keyword>
<keyword evidence="7" id="KW-0449">Lipoprotein</keyword>
<dbReference type="InterPro" id="IPR046953">
    <property type="entry name" value="Spore_GerAC-like_C"/>
</dbReference>
<reference evidence="10 11" key="1">
    <citation type="submission" date="2023-08" db="EMBL/GenBank/DDBJ databases">
        <title>Genome sequence of Thermaerobacter compostii strain Ins1, a spore-forming filamentous bacterium isolated from a deep geothermal reservoir.</title>
        <authorList>
            <person name="Bregnard D."/>
            <person name="Gonzalez D."/>
            <person name="Junier P."/>
        </authorList>
    </citation>
    <scope>NUCLEOTIDE SEQUENCE [LARGE SCALE GENOMIC DNA]</scope>
    <source>
        <strain evidence="10 11">Ins1</strain>
    </source>
</reference>
<dbReference type="Pfam" id="PF05504">
    <property type="entry name" value="Spore_GerAC"/>
    <property type="match status" value="1"/>
</dbReference>
<evidence type="ECO:0000256" key="7">
    <source>
        <dbReference type="ARBA" id="ARBA00023288"/>
    </source>
</evidence>
<dbReference type="InterPro" id="IPR008844">
    <property type="entry name" value="Spore_GerAC-like"/>
</dbReference>
<dbReference type="Pfam" id="PF25198">
    <property type="entry name" value="Spore_GerAC_N"/>
    <property type="match status" value="1"/>
</dbReference>
<evidence type="ECO:0000256" key="5">
    <source>
        <dbReference type="ARBA" id="ARBA00023136"/>
    </source>
</evidence>
<evidence type="ECO:0000259" key="9">
    <source>
        <dbReference type="Pfam" id="PF25198"/>
    </source>
</evidence>
<dbReference type="PANTHER" id="PTHR35789:SF1">
    <property type="entry name" value="SPORE GERMINATION PROTEIN B3"/>
    <property type="match status" value="1"/>
</dbReference>
<proteinExistence type="inferred from homology"/>
<comment type="similarity">
    <text evidence="2">Belongs to the GerABKC lipoprotein family.</text>
</comment>
<sequence>MRARLGAGFVLVLSALALTGCWGYSEVNDLAFVTVAALDRAPSGGYRWTVAVPVPELVLPASLGGAGAGAAGAATRTNLFRSAVGPGPQAAAQALDDRIPREVRWSFADHILVGEAAARSGLRPLLEMISRGYRVERRASLYVVRGEAGAMLLQLRPSLDRAVTRSFDAVTRKNRPGTIRGVDGNTVLRWLDTPGTDPFLPVVTTAGEGSSVSPAPAGIALFRGDRLVGFLPPPLHHGLLMARGEAHPFTLVVPCPGETATAPGGGGSGDRTGGTGVSLQVDQDEARVRVIGPTAAANGAGGAGASGAGGVAGSAAAGSGAAGSAAAGSGANGIEALSGATMPGVRLEVDLAGVVLEWQCRDPQVDRRRIQAVAQAAARQTRGWIEAALARAAALGVDPVGLGAALHRQDPATWRTIRSQWRTWVRDLRPELTVTFHVRGQQLTVSAP</sequence>
<feature type="domain" description="Spore germination GerAC-like C-terminal" evidence="8">
    <location>
        <begin position="344"/>
        <end position="439"/>
    </location>
</feature>
<keyword evidence="3" id="KW-0309">Germination</keyword>
<evidence type="ECO:0000313" key="10">
    <source>
        <dbReference type="EMBL" id="WPD18590.1"/>
    </source>
</evidence>
<dbReference type="EMBL" id="CP132508">
    <property type="protein sequence ID" value="WPD18590.1"/>
    <property type="molecule type" value="Genomic_DNA"/>
</dbReference>
<evidence type="ECO:0000259" key="8">
    <source>
        <dbReference type="Pfam" id="PF05504"/>
    </source>
</evidence>
<evidence type="ECO:0000256" key="2">
    <source>
        <dbReference type="ARBA" id="ARBA00007886"/>
    </source>
</evidence>
<dbReference type="PANTHER" id="PTHR35789">
    <property type="entry name" value="SPORE GERMINATION PROTEIN B3"/>
    <property type="match status" value="1"/>
</dbReference>
<name>A0ABZ0QQB8_9FIRM</name>
<feature type="domain" description="Spore germination protein N-terminal" evidence="9">
    <location>
        <begin position="24"/>
        <end position="204"/>
    </location>
</feature>
<keyword evidence="4" id="KW-0732">Signal</keyword>
<evidence type="ECO:0000256" key="1">
    <source>
        <dbReference type="ARBA" id="ARBA00004635"/>
    </source>
</evidence>
<evidence type="ECO:0000256" key="3">
    <source>
        <dbReference type="ARBA" id="ARBA00022544"/>
    </source>
</evidence>
<evidence type="ECO:0000313" key="11">
    <source>
        <dbReference type="Proteomes" id="UP001304683"/>
    </source>
</evidence>
<evidence type="ECO:0000256" key="6">
    <source>
        <dbReference type="ARBA" id="ARBA00023139"/>
    </source>
</evidence>
<dbReference type="Gene3D" id="3.30.300.210">
    <property type="entry name" value="Nutrient germinant receptor protein C, domain 3"/>
    <property type="match status" value="1"/>
</dbReference>
<dbReference type="RefSeq" id="WP_318750412.1">
    <property type="nucleotide sequence ID" value="NZ_CP132508.1"/>
</dbReference>
<dbReference type="InterPro" id="IPR057336">
    <property type="entry name" value="GerAC_N"/>
</dbReference>
<evidence type="ECO:0000256" key="4">
    <source>
        <dbReference type="ARBA" id="ARBA00022729"/>
    </source>
</evidence>
<dbReference type="Proteomes" id="UP001304683">
    <property type="component" value="Chromosome"/>
</dbReference>